<gene>
    <name evidence="2" type="ORF">FHS59_000619</name>
</gene>
<name>A0A841MJG3_9BACT</name>
<dbReference type="RefSeq" id="WP_184492945.1">
    <property type="nucleotide sequence ID" value="NZ_JACIJO010000001.1"/>
</dbReference>
<accession>A0A841MJG3</accession>
<evidence type="ECO:0000313" key="2">
    <source>
        <dbReference type="EMBL" id="MBB6325004.1"/>
    </source>
</evidence>
<dbReference type="Proteomes" id="UP000588604">
    <property type="component" value="Unassembled WGS sequence"/>
</dbReference>
<sequence length="342" mass="40069">MKVLLRGFLFCFSIFFLASKGFAQESFDLFADQEPVEIRMKFSVKDIKKDSNDSTYVESFLQYKNENTGEWDSLDIDLRVRGNFRLSNCFYPPLRVKIKKKQAKETIFDGNRNLKLVIPCNRQNGADDDIIKEYVCYKLAEPVTEYSFQTRLVKVYLENEDDKKGETTELMGFFIEDDDEVADRFEGEILDGKKILGTLLEDSAAVRHDFFQLMIGNTDWSTMFQHNMKILKLDSKTVVPLAYDFDMTGLVNPPYSQVSNLVDIEHVTERLYRGYCREESLMQAIRQEFLVMKPELWELVGSYESMISKGDFKVFTSYLEEFFMILENDRIFENQILMACRK</sequence>
<organism evidence="2 3">
    <name type="scientific">Algoriphagus iocasae</name>
    <dbReference type="NCBI Taxonomy" id="1836499"/>
    <lineage>
        <taxon>Bacteria</taxon>
        <taxon>Pseudomonadati</taxon>
        <taxon>Bacteroidota</taxon>
        <taxon>Cytophagia</taxon>
        <taxon>Cytophagales</taxon>
        <taxon>Cyclobacteriaceae</taxon>
        <taxon>Algoriphagus</taxon>
    </lineage>
</organism>
<feature type="signal peptide" evidence="1">
    <location>
        <begin position="1"/>
        <end position="23"/>
    </location>
</feature>
<evidence type="ECO:0000256" key="1">
    <source>
        <dbReference type="SAM" id="SignalP"/>
    </source>
</evidence>
<protein>
    <submittedName>
        <fullName evidence="2">Uncharacterized protein</fullName>
    </submittedName>
</protein>
<keyword evidence="1" id="KW-0732">Signal</keyword>
<dbReference type="EMBL" id="JACIJO010000001">
    <property type="protein sequence ID" value="MBB6325004.1"/>
    <property type="molecule type" value="Genomic_DNA"/>
</dbReference>
<evidence type="ECO:0000313" key="3">
    <source>
        <dbReference type="Proteomes" id="UP000588604"/>
    </source>
</evidence>
<keyword evidence="3" id="KW-1185">Reference proteome</keyword>
<proteinExistence type="predicted"/>
<comment type="caution">
    <text evidence="2">The sequence shown here is derived from an EMBL/GenBank/DDBJ whole genome shotgun (WGS) entry which is preliminary data.</text>
</comment>
<dbReference type="AlphaFoldDB" id="A0A841MJG3"/>
<feature type="chain" id="PRO_5032322843" evidence="1">
    <location>
        <begin position="24"/>
        <end position="342"/>
    </location>
</feature>
<reference evidence="2 3" key="1">
    <citation type="submission" date="2020-08" db="EMBL/GenBank/DDBJ databases">
        <title>Genomic Encyclopedia of Type Strains, Phase IV (KMG-IV): sequencing the most valuable type-strain genomes for metagenomic binning, comparative biology and taxonomic classification.</title>
        <authorList>
            <person name="Goeker M."/>
        </authorList>
    </citation>
    <scope>NUCLEOTIDE SEQUENCE [LARGE SCALE GENOMIC DNA]</scope>
    <source>
        <strain evidence="2 3">DSM 102044</strain>
    </source>
</reference>